<organism evidence="1 4">
    <name type="scientific">Puccinia coronata f. sp. avenae</name>
    <dbReference type="NCBI Taxonomy" id="200324"/>
    <lineage>
        <taxon>Eukaryota</taxon>
        <taxon>Fungi</taxon>
        <taxon>Dikarya</taxon>
        <taxon>Basidiomycota</taxon>
        <taxon>Pucciniomycotina</taxon>
        <taxon>Pucciniomycetes</taxon>
        <taxon>Pucciniales</taxon>
        <taxon>Pucciniaceae</taxon>
        <taxon>Puccinia</taxon>
    </lineage>
</organism>
<dbReference type="AlphaFoldDB" id="A0A2N5TAE2"/>
<dbReference type="EMBL" id="PGCI01000663">
    <property type="protein sequence ID" value="PLW22461.1"/>
    <property type="molecule type" value="Genomic_DNA"/>
</dbReference>
<gene>
    <name evidence="2" type="ORF">PCANC_08380</name>
    <name evidence="1" type="ORF">PCASD_11635</name>
</gene>
<sequence>MTCGEQAAGASRPRGCERWSGEWEGVLARQRRTVNSDLSQFSTVPAEKLLVSSLPVLCKLLTTFWSAVCVLL</sequence>
<dbReference type="Proteomes" id="UP000235388">
    <property type="component" value="Unassembled WGS sequence"/>
</dbReference>
<evidence type="ECO:0000313" key="4">
    <source>
        <dbReference type="Proteomes" id="UP000235392"/>
    </source>
</evidence>
<accession>A0A2N5TAE2</accession>
<name>A0A2N5TAE2_9BASI</name>
<protein>
    <submittedName>
        <fullName evidence="1">Uncharacterized protein</fullName>
    </submittedName>
</protein>
<dbReference type="EMBL" id="PGCJ01000126">
    <property type="protein sequence ID" value="PLW45622.1"/>
    <property type="molecule type" value="Genomic_DNA"/>
</dbReference>
<evidence type="ECO:0000313" key="3">
    <source>
        <dbReference type="Proteomes" id="UP000235388"/>
    </source>
</evidence>
<comment type="caution">
    <text evidence="1">The sequence shown here is derived from an EMBL/GenBank/DDBJ whole genome shotgun (WGS) entry which is preliminary data.</text>
</comment>
<proteinExistence type="predicted"/>
<evidence type="ECO:0000313" key="2">
    <source>
        <dbReference type="EMBL" id="PLW45622.1"/>
    </source>
</evidence>
<keyword evidence="3" id="KW-1185">Reference proteome</keyword>
<dbReference type="Proteomes" id="UP000235392">
    <property type="component" value="Unassembled WGS sequence"/>
</dbReference>
<evidence type="ECO:0000313" key="1">
    <source>
        <dbReference type="EMBL" id="PLW22461.1"/>
    </source>
</evidence>
<reference evidence="3 4" key="1">
    <citation type="submission" date="2017-11" db="EMBL/GenBank/DDBJ databases">
        <title>De novo assembly and phasing of dikaryotic genomes from two isolates of Puccinia coronata f. sp. avenae, the causal agent of oat crown rust.</title>
        <authorList>
            <person name="Miller M.E."/>
            <person name="Zhang Y."/>
            <person name="Omidvar V."/>
            <person name="Sperschneider J."/>
            <person name="Schwessinger B."/>
            <person name="Raley C."/>
            <person name="Palmer J.M."/>
            <person name="Garnica D."/>
            <person name="Upadhyaya N."/>
            <person name="Rathjen J."/>
            <person name="Taylor J.M."/>
            <person name="Park R.F."/>
            <person name="Dodds P.N."/>
            <person name="Hirsch C.D."/>
            <person name="Kianian S.F."/>
            <person name="Figueroa M."/>
        </authorList>
    </citation>
    <scope>NUCLEOTIDE SEQUENCE [LARGE SCALE GENOMIC DNA]</scope>
    <source>
        <strain evidence="2">12NC29</strain>
        <strain evidence="1">12SD80</strain>
    </source>
</reference>